<dbReference type="EMBL" id="JACIDZ010000016">
    <property type="protein sequence ID" value="MBB4124013.1"/>
    <property type="molecule type" value="Genomic_DNA"/>
</dbReference>
<sequence length="108" mass="11830">MQPTRALVHGCFTFDRRCSKAVSIANPIKVAPESKELAYPRGELGAAVGQNSMDDIRHGGDQIAQDLCRIHFCGPGMEFSQSRGSNTTHRAINWNRPIIEFLSFGALG</sequence>
<proteinExistence type="predicted"/>
<evidence type="ECO:0000313" key="2">
    <source>
        <dbReference type="Proteomes" id="UP000530571"/>
    </source>
</evidence>
<keyword evidence="2" id="KW-1185">Reference proteome</keyword>
<dbReference type="Proteomes" id="UP000530571">
    <property type="component" value="Unassembled WGS sequence"/>
</dbReference>
<accession>A0A7W6KQB0</accession>
<organism evidence="1 2">
    <name type="scientific">Martelella radicis</name>
    <dbReference type="NCBI Taxonomy" id="1397476"/>
    <lineage>
        <taxon>Bacteria</taxon>
        <taxon>Pseudomonadati</taxon>
        <taxon>Pseudomonadota</taxon>
        <taxon>Alphaproteobacteria</taxon>
        <taxon>Hyphomicrobiales</taxon>
        <taxon>Aurantimonadaceae</taxon>
        <taxon>Martelella</taxon>
    </lineage>
</organism>
<gene>
    <name evidence="1" type="ORF">GGR30_003965</name>
</gene>
<reference evidence="1 2" key="1">
    <citation type="submission" date="2020-08" db="EMBL/GenBank/DDBJ databases">
        <title>Genomic Encyclopedia of Type Strains, Phase IV (KMG-IV): sequencing the most valuable type-strain genomes for metagenomic binning, comparative biology and taxonomic classification.</title>
        <authorList>
            <person name="Goeker M."/>
        </authorList>
    </citation>
    <scope>NUCLEOTIDE SEQUENCE [LARGE SCALE GENOMIC DNA]</scope>
    <source>
        <strain evidence="1 2">DSM 28101</strain>
    </source>
</reference>
<dbReference type="AlphaFoldDB" id="A0A7W6KQB0"/>
<evidence type="ECO:0000313" key="1">
    <source>
        <dbReference type="EMBL" id="MBB4124013.1"/>
    </source>
</evidence>
<name>A0A7W6KQB0_9HYPH</name>
<protein>
    <submittedName>
        <fullName evidence="1">Uncharacterized protein</fullName>
    </submittedName>
</protein>
<comment type="caution">
    <text evidence="1">The sequence shown here is derived from an EMBL/GenBank/DDBJ whole genome shotgun (WGS) entry which is preliminary data.</text>
</comment>